<dbReference type="PRINTS" id="PR00368">
    <property type="entry name" value="FADPNR"/>
</dbReference>
<dbReference type="InterPro" id="IPR042204">
    <property type="entry name" value="2Fe-2S-bd_N"/>
</dbReference>
<sequence length="1003" mass="106986">MIVGRLTQAGLQPNRLATGGLVDRTRYYRFTFDGRVLEGHPGDTLASALLANGIRLVGRSFKYHRPRGILTAGPEEPNALVELRKGARREPNTKATTIELYDGLEAASQNRWPSLAFDIMAANQLFSPLFVAGFYYKTFMWPAALWEKLYEPLIRRAAGLGRASGEPDPDSYEKAHAFCDVLVIGAGPAGLMAALAAGRAGARVILCDADFALGGRLLSERLEVGGMAGADWAALTEAELASLPEVRILRRTSVFGVYDGGTYAALEQVADHRPVPGPHEPRQRYWKIVAHQAVLAGGAVERPIVFGGNDRPGVMLASAVRSYLNRFGVTPGRRAVVFTTSDDGWRTVADLRAAGIEVAAAIDARPEPPAGSAKAAERAGTEVHAGAVVLDAHGGAGGVRKLAVETASGRRLEIAADLLAVSGGWNPALGLATHLGGRPRWSEALAAFVPGEPLPPGMRVAGAAAGAFALGDALSGGARAGVEAAEAAGFAAVLPELPATSDDAGSTTPLWQVTGARKKAFVDQQNDVTDKDVALAHREGFTSVEHLKRYTTLGMATDQGKTSNVNGLAIMAALTGRTIPATGTTRLRPPHVPVTIGAFAAEHRGRHFRPTRRTPGHAWAEEQGAVFVEAGLWLRAQWFPRPGEKDWLESVVREVTTVRSAVGMCDVSTLGKIDIRGEDAGIFLDRVYVNMFSTLPVGKARYGLMLREDGFVMDDGTSARLAPDHYVMSTTTANAVKVMQHLEFCRQVLWPELDVQLASITDQWAQYAIAGPKSREVVRRLVDPGFDVSNEGFPYLASAELTVCGGTPARLFRLSFSGELAYELAVPARFGDALARAVMAAGADFGITAYGTEALSVMRIEKGHVAGGELNGQTTARDLGLGKMLSTKKDFIGRIMAQRPGLTDPDRPTLVGVKPVERAQRLRAGAHFLQLGVAATAENDEGYLTSVAFSPSLGHWIGLGLLRRGAERHGERVRAHDPVRGGDVEVEVCSPVFVDPEGKRLHA</sequence>
<dbReference type="PIRSF" id="PIRSF037980">
    <property type="entry name" value="SoxA"/>
    <property type="match status" value="1"/>
</dbReference>
<evidence type="ECO:0000313" key="7">
    <source>
        <dbReference type="EMBL" id="MEK0081815.1"/>
    </source>
</evidence>
<protein>
    <submittedName>
        <fullName evidence="7">Sarcosine oxidase subunit alpha family protein</fullName>
    </submittedName>
</protein>
<feature type="domain" description="GCVT N-terminal" evidence="3">
    <location>
        <begin position="617"/>
        <end position="889"/>
    </location>
</feature>
<dbReference type="Gene3D" id="3.10.20.440">
    <property type="entry name" value="2Fe-2S iron-sulphur cluster binding domain, sarcosine oxidase, alpha subunit, N-terminal domain"/>
    <property type="match status" value="1"/>
</dbReference>
<evidence type="ECO:0000259" key="3">
    <source>
        <dbReference type="Pfam" id="PF01571"/>
    </source>
</evidence>
<dbReference type="Gene3D" id="3.50.50.60">
    <property type="entry name" value="FAD/NAD(P)-binding domain"/>
    <property type="match status" value="1"/>
</dbReference>
<dbReference type="SUPFAM" id="SSF101790">
    <property type="entry name" value="Aminomethyltransferase beta-barrel domain"/>
    <property type="match status" value="1"/>
</dbReference>
<dbReference type="RefSeq" id="WP_418157658.1">
    <property type="nucleotide sequence ID" value="NZ_JBBLZC010000001.1"/>
</dbReference>
<reference evidence="7 8" key="1">
    <citation type="submission" date="2024-01" db="EMBL/GenBank/DDBJ databases">
        <title>Multi-omics insights into the function and evolution of sodium benzoate biodegradation pathways in Benzoatithermus flavus gen. nov., sp. nov. from hot spring.</title>
        <authorList>
            <person name="Hu C.-J."/>
            <person name="Li W.-J."/>
        </authorList>
    </citation>
    <scope>NUCLEOTIDE SEQUENCE [LARGE SCALE GENOMIC DNA]</scope>
    <source>
        <strain evidence="7 8">SYSU G07066</strain>
    </source>
</reference>
<evidence type="ECO:0000256" key="1">
    <source>
        <dbReference type="ARBA" id="ARBA00008609"/>
    </source>
</evidence>
<organism evidence="7 8">
    <name type="scientific">Benzoatithermus flavus</name>
    <dbReference type="NCBI Taxonomy" id="3108223"/>
    <lineage>
        <taxon>Bacteria</taxon>
        <taxon>Pseudomonadati</taxon>
        <taxon>Pseudomonadota</taxon>
        <taxon>Alphaproteobacteria</taxon>
        <taxon>Geminicoccales</taxon>
        <taxon>Geminicoccaceae</taxon>
        <taxon>Benzoatithermus</taxon>
    </lineage>
</organism>
<evidence type="ECO:0000259" key="6">
    <source>
        <dbReference type="Pfam" id="PF17806"/>
    </source>
</evidence>
<keyword evidence="8" id="KW-1185">Reference proteome</keyword>
<dbReference type="InterPro" id="IPR036188">
    <property type="entry name" value="FAD/NAD-bd_sf"/>
</dbReference>
<dbReference type="InterPro" id="IPR041854">
    <property type="entry name" value="BFD-like_2Fe2S-bd_dom_sf"/>
</dbReference>
<dbReference type="PRINTS" id="PR00469">
    <property type="entry name" value="PNDRDTASEII"/>
</dbReference>
<gene>
    <name evidence="7" type="ORF">U1T56_01525</name>
</gene>
<evidence type="ECO:0000259" key="4">
    <source>
        <dbReference type="Pfam" id="PF07992"/>
    </source>
</evidence>
<dbReference type="SUPFAM" id="SSF51905">
    <property type="entry name" value="FAD/NAD(P)-binding domain"/>
    <property type="match status" value="1"/>
</dbReference>
<comment type="caution">
    <text evidence="7">The sequence shown here is derived from an EMBL/GenBank/DDBJ whole genome shotgun (WGS) entry which is preliminary data.</text>
</comment>
<dbReference type="Pfam" id="PF13510">
    <property type="entry name" value="Fer2_4"/>
    <property type="match status" value="1"/>
</dbReference>
<feature type="domain" description="FAD/NAD(P)-binding" evidence="4">
    <location>
        <begin position="180"/>
        <end position="432"/>
    </location>
</feature>
<dbReference type="Gene3D" id="3.30.1360.120">
    <property type="entry name" value="Probable tRNA modification gtpase trme, domain 1"/>
    <property type="match status" value="1"/>
</dbReference>
<dbReference type="SUPFAM" id="SSF103025">
    <property type="entry name" value="Folate-binding domain"/>
    <property type="match status" value="1"/>
</dbReference>
<dbReference type="Pfam" id="PF01571">
    <property type="entry name" value="GCV_T"/>
    <property type="match status" value="1"/>
</dbReference>
<feature type="domain" description="SoxA A3" evidence="6">
    <location>
        <begin position="518"/>
        <end position="602"/>
    </location>
</feature>
<dbReference type="InterPro" id="IPR023753">
    <property type="entry name" value="FAD/NAD-binding_dom"/>
</dbReference>
<dbReference type="InterPro" id="IPR028896">
    <property type="entry name" value="GcvT/YgfZ/DmdA"/>
</dbReference>
<dbReference type="EMBL" id="JBBLZC010000001">
    <property type="protein sequence ID" value="MEK0081815.1"/>
    <property type="molecule type" value="Genomic_DNA"/>
</dbReference>
<keyword evidence="2" id="KW-0560">Oxidoreductase</keyword>
<dbReference type="InterPro" id="IPR027266">
    <property type="entry name" value="TrmE/GcvT-like"/>
</dbReference>
<evidence type="ECO:0000256" key="2">
    <source>
        <dbReference type="ARBA" id="ARBA00023002"/>
    </source>
</evidence>
<evidence type="ECO:0000259" key="5">
    <source>
        <dbReference type="Pfam" id="PF08669"/>
    </source>
</evidence>
<dbReference type="PANTHER" id="PTHR43757">
    <property type="entry name" value="AMINOMETHYLTRANSFERASE"/>
    <property type="match status" value="1"/>
</dbReference>
<feature type="domain" description="Aminomethyltransferase C-terminal" evidence="5">
    <location>
        <begin position="910"/>
        <end position="995"/>
    </location>
</feature>
<dbReference type="InterPro" id="IPR006277">
    <property type="entry name" value="Sarcosine_oxidase_asu"/>
</dbReference>
<evidence type="ECO:0000313" key="8">
    <source>
        <dbReference type="Proteomes" id="UP001375743"/>
    </source>
</evidence>
<dbReference type="Pfam" id="PF08669">
    <property type="entry name" value="GCV_T_C"/>
    <property type="match status" value="1"/>
</dbReference>
<name>A0ABU8XKS6_9PROT</name>
<dbReference type="Pfam" id="PF07992">
    <property type="entry name" value="Pyr_redox_2"/>
    <property type="match status" value="1"/>
</dbReference>
<dbReference type="Proteomes" id="UP001375743">
    <property type="component" value="Unassembled WGS sequence"/>
</dbReference>
<dbReference type="InterPro" id="IPR041117">
    <property type="entry name" value="SoxA_A3"/>
</dbReference>
<comment type="similarity">
    <text evidence="1">Belongs to the GcvT family.</text>
</comment>
<dbReference type="Gene3D" id="1.10.10.1100">
    <property type="entry name" value="BFD-like [2Fe-2S]-binding domain"/>
    <property type="match status" value="1"/>
</dbReference>
<dbReference type="InterPro" id="IPR029043">
    <property type="entry name" value="GcvT/YgfZ_C"/>
</dbReference>
<dbReference type="PANTHER" id="PTHR43757:SF2">
    <property type="entry name" value="AMINOMETHYLTRANSFERASE, MITOCHONDRIAL"/>
    <property type="match status" value="1"/>
</dbReference>
<dbReference type="NCBIfam" id="TIGR01372">
    <property type="entry name" value="soxA"/>
    <property type="match status" value="1"/>
</dbReference>
<accession>A0ABU8XKS6</accession>
<dbReference type="InterPro" id="IPR006222">
    <property type="entry name" value="GCVT_N"/>
</dbReference>
<proteinExistence type="inferred from homology"/>
<dbReference type="InterPro" id="IPR013977">
    <property type="entry name" value="GcvT_C"/>
</dbReference>
<dbReference type="Pfam" id="PF17806">
    <property type="entry name" value="SO_alpha_A3"/>
    <property type="match status" value="1"/>
</dbReference>